<dbReference type="RefSeq" id="WP_347435272.1">
    <property type="nucleotide sequence ID" value="NZ_CP089291.1"/>
</dbReference>
<reference evidence="6" key="1">
    <citation type="submission" date="2021-12" db="EMBL/GenBank/DDBJ databases">
        <title>Alicyclobacillaceae gen. nov., sp. nov., isolated from chalcocite enrichment system.</title>
        <authorList>
            <person name="Jiang Z."/>
        </authorList>
    </citation>
    <scope>NUCLEOTIDE SEQUENCE</scope>
    <source>
        <strain evidence="6">MYW30-H2</strain>
    </source>
</reference>
<evidence type="ECO:0000313" key="7">
    <source>
        <dbReference type="Proteomes" id="UP000830167"/>
    </source>
</evidence>
<dbReference type="PANTHER" id="PTHR46233">
    <property type="entry name" value="HYDROXYACYLGLUTATHIONE HYDROLASE GLOC"/>
    <property type="match status" value="1"/>
</dbReference>
<evidence type="ECO:0000256" key="3">
    <source>
        <dbReference type="ARBA" id="ARBA00022801"/>
    </source>
</evidence>
<evidence type="ECO:0000256" key="2">
    <source>
        <dbReference type="ARBA" id="ARBA00022723"/>
    </source>
</evidence>
<dbReference type="InterPro" id="IPR001279">
    <property type="entry name" value="Metallo-B-lactamas"/>
</dbReference>
<dbReference type="Gene3D" id="3.60.15.10">
    <property type="entry name" value="Ribonuclease Z/Hydroxyacylglutathione hydrolase-like"/>
    <property type="match status" value="1"/>
</dbReference>
<gene>
    <name evidence="6" type="ORF">LSG31_11580</name>
</gene>
<dbReference type="Pfam" id="PF00753">
    <property type="entry name" value="Lactamase_B"/>
    <property type="match status" value="1"/>
</dbReference>
<keyword evidence="7" id="KW-1185">Reference proteome</keyword>
<keyword evidence="3" id="KW-0378">Hydrolase</keyword>
<proteinExistence type="predicted"/>
<dbReference type="InterPro" id="IPR051453">
    <property type="entry name" value="MBL_Glyoxalase_II"/>
</dbReference>
<keyword evidence="4" id="KW-0862">Zinc</keyword>
<accession>A0ABY4CDV3</accession>
<dbReference type="PANTHER" id="PTHR46233:SF3">
    <property type="entry name" value="HYDROXYACYLGLUTATHIONE HYDROLASE GLOC"/>
    <property type="match status" value="1"/>
</dbReference>
<keyword evidence="2" id="KW-0479">Metal-binding</keyword>
<evidence type="ECO:0000259" key="5">
    <source>
        <dbReference type="SMART" id="SM00849"/>
    </source>
</evidence>
<feature type="domain" description="Metallo-beta-lactamase" evidence="5">
    <location>
        <begin position="12"/>
        <end position="190"/>
    </location>
</feature>
<organism evidence="6 7">
    <name type="scientific">Fodinisporobacter ferrooxydans</name>
    <dbReference type="NCBI Taxonomy" id="2901836"/>
    <lineage>
        <taxon>Bacteria</taxon>
        <taxon>Bacillati</taxon>
        <taxon>Bacillota</taxon>
        <taxon>Bacilli</taxon>
        <taxon>Bacillales</taxon>
        <taxon>Alicyclobacillaceae</taxon>
        <taxon>Fodinisporobacter</taxon>
    </lineage>
</organism>
<evidence type="ECO:0000256" key="1">
    <source>
        <dbReference type="ARBA" id="ARBA00001947"/>
    </source>
</evidence>
<comment type="cofactor">
    <cofactor evidence="1">
        <name>Zn(2+)</name>
        <dbReference type="ChEBI" id="CHEBI:29105"/>
    </cofactor>
</comment>
<dbReference type="Proteomes" id="UP000830167">
    <property type="component" value="Chromosome"/>
</dbReference>
<sequence>MLIESFVLNDLGTNCYVVAAHEGGPCAVIDPCAVDMSPVFQYIEQYNLTITHIINTHWHGDHVAGNEAIRDASAAPVYMHEIDAAYLPQAEKQLWFFLGVKQHLRPVDCKVREGDKIQVGDLTFEVIHTPGHSAGGMTLAVDGCLFTGDTLMAGTIGRTDLPGGSFADIMHSIQEKILAYPDETVIYPGHGGSSTLAEEKMLNPFLQM</sequence>
<evidence type="ECO:0000313" key="6">
    <source>
        <dbReference type="EMBL" id="UOF88598.1"/>
    </source>
</evidence>
<name>A0ABY4CDV3_9BACL</name>
<dbReference type="EMBL" id="CP089291">
    <property type="protein sequence ID" value="UOF88598.1"/>
    <property type="molecule type" value="Genomic_DNA"/>
</dbReference>
<evidence type="ECO:0000256" key="4">
    <source>
        <dbReference type="ARBA" id="ARBA00022833"/>
    </source>
</evidence>
<dbReference type="SUPFAM" id="SSF56281">
    <property type="entry name" value="Metallo-hydrolase/oxidoreductase"/>
    <property type="match status" value="1"/>
</dbReference>
<dbReference type="CDD" id="cd06262">
    <property type="entry name" value="metallo-hydrolase-like_MBL-fold"/>
    <property type="match status" value="1"/>
</dbReference>
<dbReference type="SMART" id="SM00849">
    <property type="entry name" value="Lactamase_B"/>
    <property type="match status" value="1"/>
</dbReference>
<dbReference type="InterPro" id="IPR036866">
    <property type="entry name" value="RibonucZ/Hydroxyglut_hydro"/>
</dbReference>
<protein>
    <submittedName>
        <fullName evidence="6">MBL fold metallo-hydrolase</fullName>
    </submittedName>
</protein>